<dbReference type="EMBL" id="NHYD01003349">
    <property type="protein sequence ID" value="PPQ80070.1"/>
    <property type="molecule type" value="Genomic_DNA"/>
</dbReference>
<evidence type="ECO:0000259" key="4">
    <source>
        <dbReference type="PROSITE" id="PS50011"/>
    </source>
</evidence>
<keyword evidence="2" id="KW-0067">ATP-binding</keyword>
<dbReference type="Proteomes" id="UP000283269">
    <property type="component" value="Unassembled WGS sequence"/>
</dbReference>
<accession>A0A409WNK8</accession>
<dbReference type="AlphaFoldDB" id="A0A409WNK8"/>
<dbReference type="GO" id="GO:0004672">
    <property type="term" value="F:protein kinase activity"/>
    <property type="evidence" value="ECO:0007669"/>
    <property type="project" value="InterPro"/>
</dbReference>
<dbReference type="FunFam" id="1.10.510.10:FF:000571">
    <property type="entry name" value="Maternal embryonic leucine zipper kinase"/>
    <property type="match status" value="1"/>
</dbReference>
<evidence type="ECO:0000256" key="1">
    <source>
        <dbReference type="ARBA" id="ARBA00022741"/>
    </source>
</evidence>
<keyword evidence="1" id="KW-0547">Nucleotide-binding</keyword>
<feature type="compositionally biased region" description="Polar residues" evidence="3">
    <location>
        <begin position="392"/>
        <end position="410"/>
    </location>
</feature>
<feature type="region of interest" description="Disordered" evidence="3">
    <location>
        <begin position="366"/>
        <end position="410"/>
    </location>
</feature>
<feature type="compositionally biased region" description="Low complexity" evidence="3">
    <location>
        <begin position="67"/>
        <end position="90"/>
    </location>
</feature>
<feature type="compositionally biased region" description="Polar residues" evidence="3">
    <location>
        <begin position="428"/>
        <end position="440"/>
    </location>
</feature>
<dbReference type="CDD" id="cd05117">
    <property type="entry name" value="STKc_CAMK"/>
    <property type="match status" value="1"/>
</dbReference>
<evidence type="ECO:0000256" key="2">
    <source>
        <dbReference type="ARBA" id="ARBA00022840"/>
    </source>
</evidence>
<protein>
    <recommendedName>
        <fullName evidence="4">Protein kinase domain-containing protein</fullName>
    </recommendedName>
</protein>
<feature type="compositionally biased region" description="Basic and acidic residues" evidence="3">
    <location>
        <begin position="490"/>
        <end position="499"/>
    </location>
</feature>
<dbReference type="InParanoid" id="A0A409WNK8"/>
<dbReference type="InterPro" id="IPR008271">
    <property type="entry name" value="Ser/Thr_kinase_AS"/>
</dbReference>
<dbReference type="InterPro" id="IPR011009">
    <property type="entry name" value="Kinase-like_dom_sf"/>
</dbReference>
<dbReference type="PANTHER" id="PTHR24347">
    <property type="entry name" value="SERINE/THREONINE-PROTEIN KINASE"/>
    <property type="match status" value="1"/>
</dbReference>
<evidence type="ECO:0000256" key="3">
    <source>
        <dbReference type="SAM" id="MobiDB-lite"/>
    </source>
</evidence>
<name>A0A409WNK8_PSICY</name>
<feature type="domain" description="Protein kinase" evidence="4">
    <location>
        <begin position="22"/>
        <end position="327"/>
    </location>
</feature>
<dbReference type="Pfam" id="PF00069">
    <property type="entry name" value="Pkinase"/>
    <property type="match status" value="1"/>
</dbReference>
<evidence type="ECO:0000313" key="5">
    <source>
        <dbReference type="EMBL" id="PPQ80070.1"/>
    </source>
</evidence>
<reference evidence="5 6" key="1">
    <citation type="journal article" date="2018" name="Evol. Lett.">
        <title>Horizontal gene cluster transfer increased hallucinogenic mushroom diversity.</title>
        <authorList>
            <person name="Reynolds H.T."/>
            <person name="Vijayakumar V."/>
            <person name="Gluck-Thaler E."/>
            <person name="Korotkin H.B."/>
            <person name="Matheny P.B."/>
            <person name="Slot J.C."/>
        </authorList>
    </citation>
    <scope>NUCLEOTIDE SEQUENCE [LARGE SCALE GENOMIC DNA]</scope>
    <source>
        <strain evidence="5 6">2631</strain>
    </source>
</reference>
<dbReference type="PROSITE" id="PS50011">
    <property type="entry name" value="PROTEIN_KINASE_DOM"/>
    <property type="match status" value="1"/>
</dbReference>
<dbReference type="GO" id="GO:0005524">
    <property type="term" value="F:ATP binding"/>
    <property type="evidence" value="ECO:0007669"/>
    <property type="project" value="UniProtKB-KW"/>
</dbReference>
<proteinExistence type="predicted"/>
<dbReference type="Gene3D" id="3.30.200.20">
    <property type="entry name" value="Phosphorylase Kinase, domain 1"/>
    <property type="match status" value="1"/>
</dbReference>
<dbReference type="SMART" id="SM00220">
    <property type="entry name" value="S_TKc"/>
    <property type="match status" value="1"/>
</dbReference>
<feature type="region of interest" description="Disordered" evidence="3">
    <location>
        <begin position="67"/>
        <end position="91"/>
    </location>
</feature>
<dbReference type="OrthoDB" id="40902at2759"/>
<dbReference type="SUPFAM" id="SSF56112">
    <property type="entry name" value="Protein kinase-like (PK-like)"/>
    <property type="match status" value="1"/>
</dbReference>
<sequence>MMKNLSESLLPQPPSFGKKKSYEMHQVLGTGTFGKVVRATWNVPIDQIATAERGAVAEIKPVTQSSLSVSSSKKSSSRPSSPGPGDRTPSGIVKDVALKIIPKKKVKGNEASVWGEMDVLKGLDHPNIVKFYEWFETRSKYYLSFELATGGELFERILQKGKFTEQDAVSVTRSILNGVNYLHDHDIVHRDLKPENILYRTKDENSDIVIADFGIAKHLHTPEEQLHSLAGSFGYVAPEVLLKQGHGKPVDIWAIGIITYVVLCGYSPFRSDDVKVLIKETTAAKIEFHDRYWKNVSIEAKMFIRSLLNPDSTSRPTAAQALVDPWLTTHEPSVEHDLSTGLREHFDPRARWRSAITSARALHRLGSRVSTKSTASSGGWTNDDDVSDDEIGSTSTSKHTTLPDHSSSEFASSEFIHVIAPEEEKESSVTPKNTSQTPHPRQQLKREDHEDVKPPLHEEVPSELKTRTSSLYTDDETVYAEPESTGEEQEDHKKEDRFDMPGSFDFAAEDHNHGPSQGNSWVDMLRKMTLK</sequence>
<feature type="compositionally biased region" description="Basic and acidic residues" evidence="3">
    <location>
        <begin position="444"/>
        <end position="466"/>
    </location>
</feature>
<dbReference type="InterPro" id="IPR000719">
    <property type="entry name" value="Prot_kinase_dom"/>
</dbReference>
<dbReference type="Gene3D" id="1.10.510.10">
    <property type="entry name" value="Transferase(Phosphotransferase) domain 1"/>
    <property type="match status" value="1"/>
</dbReference>
<dbReference type="STRING" id="93625.A0A409WNK8"/>
<dbReference type="PROSITE" id="PS00108">
    <property type="entry name" value="PROTEIN_KINASE_ST"/>
    <property type="match status" value="1"/>
</dbReference>
<feature type="compositionally biased region" description="Acidic residues" evidence="3">
    <location>
        <begin position="382"/>
        <end position="391"/>
    </location>
</feature>
<feature type="compositionally biased region" description="Polar residues" evidence="3">
    <location>
        <begin position="368"/>
        <end position="380"/>
    </location>
</feature>
<organism evidence="5 6">
    <name type="scientific">Psilocybe cyanescens</name>
    <dbReference type="NCBI Taxonomy" id="93625"/>
    <lineage>
        <taxon>Eukaryota</taxon>
        <taxon>Fungi</taxon>
        <taxon>Dikarya</taxon>
        <taxon>Basidiomycota</taxon>
        <taxon>Agaricomycotina</taxon>
        <taxon>Agaricomycetes</taxon>
        <taxon>Agaricomycetidae</taxon>
        <taxon>Agaricales</taxon>
        <taxon>Agaricineae</taxon>
        <taxon>Strophariaceae</taxon>
        <taxon>Psilocybe</taxon>
    </lineage>
</organism>
<feature type="region of interest" description="Disordered" evidence="3">
    <location>
        <begin position="422"/>
        <end position="522"/>
    </location>
</feature>
<evidence type="ECO:0000313" key="6">
    <source>
        <dbReference type="Proteomes" id="UP000283269"/>
    </source>
</evidence>
<feature type="compositionally biased region" description="Acidic residues" evidence="3">
    <location>
        <begin position="473"/>
        <end position="489"/>
    </location>
</feature>
<keyword evidence="6" id="KW-1185">Reference proteome</keyword>
<gene>
    <name evidence="5" type="ORF">CVT25_001499</name>
</gene>
<comment type="caution">
    <text evidence="5">The sequence shown here is derived from an EMBL/GenBank/DDBJ whole genome shotgun (WGS) entry which is preliminary data.</text>
</comment>